<evidence type="ECO:0000256" key="2">
    <source>
        <dbReference type="ARBA" id="ARBA00022553"/>
    </source>
</evidence>
<dbReference type="RefSeq" id="WP_092754272.1">
    <property type="nucleotide sequence ID" value="NZ_FOCG01000001.1"/>
</dbReference>
<dbReference type="InterPro" id="IPR036890">
    <property type="entry name" value="HATPase_C_sf"/>
</dbReference>
<feature type="domain" description="HAMP" evidence="7">
    <location>
        <begin position="208"/>
        <end position="260"/>
    </location>
</feature>
<sequence length="503" mass="57952">MHKIKRFFWRFSSVKQELIFYNIVLFVFVFAVVIILNFSNLKTISAYADFSAQYSTLSSFYKNVKAADQLAQNCLYTGSVEEQAKYNLCKNDANHNINDLSNMFEDEKLRWRFGRLKNMVQTYDEVFLELREKKDISLEEYNIKYDFLVDTAKNIDLTATQFYNLLTDEMNRQSKEMIRNWQVQAKFIILLTAGMIVIAIAFSAMCIKDITQPIGRIVKNIQKIKMGKYDLKQVKHAGKEISILCDAFDDMAKSVQGHILSVEENAKLEKELLEKENENLKISELLMETELKALQGQMNPHFLFNTLSMISKMAYMEQAEQTSEMMETVSDLLRYSLDKSSKTSDLYNEIECAQNYLIIQRKRFGHRVKFELFVAEDVPNITMPGMIFQPLIENAVIHGVGQLVQNAFVSIQVIRDETKIYIVFEDNGKGMESDLVESILTGRRAGNFKKSNGTNIGMNNVFRRLEMFYGPDSTVQIESSIDCGTVIILTLPIAAEEEEEQDV</sequence>
<dbReference type="PANTHER" id="PTHR34220:SF7">
    <property type="entry name" value="SENSOR HISTIDINE KINASE YPDA"/>
    <property type="match status" value="1"/>
</dbReference>
<protein>
    <submittedName>
        <fullName evidence="8">Histidine kinase-, DNA gyrase B-, and HSP90-like ATPase</fullName>
    </submittedName>
</protein>
<evidence type="ECO:0000256" key="1">
    <source>
        <dbReference type="ARBA" id="ARBA00004370"/>
    </source>
</evidence>
<dbReference type="InterPro" id="IPR003594">
    <property type="entry name" value="HATPase_dom"/>
</dbReference>
<evidence type="ECO:0000256" key="6">
    <source>
        <dbReference type="SAM" id="Phobius"/>
    </source>
</evidence>
<dbReference type="SUPFAM" id="SSF55874">
    <property type="entry name" value="ATPase domain of HSP90 chaperone/DNA topoisomerase II/histidine kinase"/>
    <property type="match status" value="1"/>
</dbReference>
<evidence type="ECO:0000313" key="9">
    <source>
        <dbReference type="Proteomes" id="UP000199158"/>
    </source>
</evidence>
<evidence type="ECO:0000259" key="7">
    <source>
        <dbReference type="PROSITE" id="PS50885"/>
    </source>
</evidence>
<comment type="subcellular location">
    <subcellularLocation>
        <location evidence="1">Membrane</location>
    </subcellularLocation>
</comment>
<dbReference type="EMBL" id="FOCG01000001">
    <property type="protein sequence ID" value="SEM85792.1"/>
    <property type="molecule type" value="Genomic_DNA"/>
</dbReference>
<dbReference type="GO" id="GO:0016020">
    <property type="term" value="C:membrane"/>
    <property type="evidence" value="ECO:0007669"/>
    <property type="project" value="UniProtKB-SubCell"/>
</dbReference>
<dbReference type="InterPro" id="IPR003660">
    <property type="entry name" value="HAMP_dom"/>
</dbReference>
<dbReference type="Pfam" id="PF02518">
    <property type="entry name" value="HATPase_c"/>
    <property type="match status" value="1"/>
</dbReference>
<dbReference type="OrthoDB" id="138378at2"/>
<feature type="coiled-coil region" evidence="5">
    <location>
        <begin position="259"/>
        <end position="288"/>
    </location>
</feature>
<evidence type="ECO:0000313" key="8">
    <source>
        <dbReference type="EMBL" id="SEM85792.1"/>
    </source>
</evidence>
<evidence type="ECO:0000256" key="4">
    <source>
        <dbReference type="ARBA" id="ARBA00022777"/>
    </source>
</evidence>
<keyword evidence="3" id="KW-0808">Transferase</keyword>
<keyword evidence="6" id="KW-0472">Membrane</keyword>
<dbReference type="Proteomes" id="UP000199158">
    <property type="component" value="Unassembled WGS sequence"/>
</dbReference>
<dbReference type="Gene3D" id="6.10.340.10">
    <property type="match status" value="1"/>
</dbReference>
<evidence type="ECO:0000256" key="5">
    <source>
        <dbReference type="SAM" id="Coils"/>
    </source>
</evidence>
<keyword evidence="6" id="KW-1133">Transmembrane helix</keyword>
<feature type="transmembrane region" description="Helical" evidence="6">
    <location>
        <begin position="18"/>
        <end position="38"/>
    </location>
</feature>
<keyword evidence="4 8" id="KW-0418">Kinase</keyword>
<gene>
    <name evidence="8" type="ORF">SAMN05216180_2072</name>
</gene>
<keyword evidence="9" id="KW-1185">Reference proteome</keyword>
<reference evidence="8 9" key="1">
    <citation type="submission" date="2016-10" db="EMBL/GenBank/DDBJ databases">
        <authorList>
            <person name="de Groot N.N."/>
        </authorList>
    </citation>
    <scope>NUCLEOTIDE SEQUENCE [LARGE SCALE GENOMIC DNA]</scope>
    <source>
        <strain evidence="8 9">CGMCC 1.5070</strain>
    </source>
</reference>
<dbReference type="GO" id="GO:0000155">
    <property type="term" value="F:phosphorelay sensor kinase activity"/>
    <property type="evidence" value="ECO:0007669"/>
    <property type="project" value="InterPro"/>
</dbReference>
<keyword evidence="5" id="KW-0175">Coiled coil</keyword>
<feature type="transmembrane region" description="Helical" evidence="6">
    <location>
        <begin position="187"/>
        <end position="205"/>
    </location>
</feature>
<keyword evidence="2" id="KW-0597">Phosphoprotein</keyword>
<dbReference type="PANTHER" id="PTHR34220">
    <property type="entry name" value="SENSOR HISTIDINE KINASE YPDA"/>
    <property type="match status" value="1"/>
</dbReference>
<organism evidence="8 9">
    <name type="scientific">Hydrogenoanaerobacterium saccharovorans</name>
    <dbReference type="NCBI Taxonomy" id="474960"/>
    <lineage>
        <taxon>Bacteria</taxon>
        <taxon>Bacillati</taxon>
        <taxon>Bacillota</taxon>
        <taxon>Clostridia</taxon>
        <taxon>Eubacteriales</taxon>
        <taxon>Oscillospiraceae</taxon>
        <taxon>Hydrogenoanaerobacterium</taxon>
    </lineage>
</organism>
<name>A0A1H8BSR2_9FIRM</name>
<dbReference type="PROSITE" id="PS50885">
    <property type="entry name" value="HAMP"/>
    <property type="match status" value="1"/>
</dbReference>
<dbReference type="STRING" id="474960.SAMN05216180_2072"/>
<dbReference type="InterPro" id="IPR010559">
    <property type="entry name" value="Sig_transdc_His_kin_internal"/>
</dbReference>
<evidence type="ECO:0000256" key="3">
    <source>
        <dbReference type="ARBA" id="ARBA00022679"/>
    </source>
</evidence>
<dbReference type="AlphaFoldDB" id="A0A1H8BSR2"/>
<dbReference type="SUPFAM" id="SSF158472">
    <property type="entry name" value="HAMP domain-like"/>
    <property type="match status" value="1"/>
</dbReference>
<accession>A0A1H8BSR2</accession>
<dbReference type="Pfam" id="PF06580">
    <property type="entry name" value="His_kinase"/>
    <property type="match status" value="1"/>
</dbReference>
<proteinExistence type="predicted"/>
<keyword evidence="6" id="KW-0812">Transmembrane</keyword>
<dbReference type="InterPro" id="IPR050640">
    <property type="entry name" value="Bact_2-comp_sensor_kinase"/>
</dbReference>
<dbReference type="Gene3D" id="3.30.565.10">
    <property type="entry name" value="Histidine kinase-like ATPase, C-terminal domain"/>
    <property type="match status" value="1"/>
</dbReference>